<dbReference type="InterPro" id="IPR000866">
    <property type="entry name" value="AhpC/TSA"/>
</dbReference>
<dbReference type="Pfam" id="PF02683">
    <property type="entry name" value="DsbD_TM"/>
    <property type="match status" value="1"/>
</dbReference>
<evidence type="ECO:0000256" key="6">
    <source>
        <dbReference type="ARBA" id="ARBA00023136"/>
    </source>
</evidence>
<evidence type="ECO:0000259" key="9">
    <source>
        <dbReference type="PROSITE" id="PS51352"/>
    </source>
</evidence>
<dbReference type="InterPro" id="IPR051790">
    <property type="entry name" value="Cytochrome_c-biogenesis_DsbD"/>
</dbReference>
<sequence>MNLSIETSIPAATVFIQGLISFFSPCVLPLIPLYIGYLSGGAKTTDENGNIRYKQSKVMLNTLFFVIGISFSFFLLGLGFTTIGRFFHDYQTWFTRIGGIIVVLFGLSQLGFFGNPAMGKERRFHFQPDSLAMNPLTALIMGFTFSFAWTPCVGPALASVLIMSASAASAATGFLLIGVYTLGFVLPFMGVGIFTGSLLDFFKKHRQVVKYTTKIGGILMILIGVMMFTGWMNGFSSYLSGITGTSAESSINASDESAGNNTDNDTANTNDDSNNNNGNNGTNVTNNTDAADNNTTDETTDESEAGTDTFPAPDFTLTDQYGNVHTLSDYKGKTVFLNFWATWCPPCRAEMPEIQELYEDYGENTGDVIILGIASPEVGREGTAEEIAAFLEENGYEYPVAMDTDGKMAYAYGINAYPTTFMIDKAGNVFGYVSGQLTKDIMVSIIQQTVDGVRTQ</sequence>
<keyword evidence="4 8" id="KW-0812">Transmembrane</keyword>
<keyword evidence="6 8" id="KW-0472">Membrane</keyword>
<dbReference type="RefSeq" id="WP_031390852.1">
    <property type="nucleotide sequence ID" value="NZ_JPNB01000002.1"/>
</dbReference>
<evidence type="ECO:0000256" key="1">
    <source>
        <dbReference type="ARBA" id="ARBA00004651"/>
    </source>
</evidence>
<dbReference type="GO" id="GO:0016209">
    <property type="term" value="F:antioxidant activity"/>
    <property type="evidence" value="ECO:0007669"/>
    <property type="project" value="InterPro"/>
</dbReference>
<keyword evidence="11" id="KW-1185">Reference proteome</keyword>
<dbReference type="OrthoDB" id="9809733at2"/>
<dbReference type="GO" id="GO:0017004">
    <property type="term" value="P:cytochrome complex assembly"/>
    <property type="evidence" value="ECO:0007669"/>
    <property type="project" value="InterPro"/>
</dbReference>
<evidence type="ECO:0000313" key="10">
    <source>
        <dbReference type="EMBL" id="TCL57928.1"/>
    </source>
</evidence>
<name>A0A4R1QVE8_9FIRM</name>
<protein>
    <submittedName>
        <fullName evidence="10">Cytochrome c-type biogenesis protein</fullName>
    </submittedName>
</protein>
<keyword evidence="3" id="KW-1003">Cell membrane</keyword>
<comment type="subcellular location">
    <subcellularLocation>
        <location evidence="1">Cell membrane</location>
        <topology evidence="1">Multi-pass membrane protein</topology>
    </subcellularLocation>
</comment>
<evidence type="ECO:0000256" key="3">
    <source>
        <dbReference type="ARBA" id="ARBA00022475"/>
    </source>
</evidence>
<dbReference type="PANTHER" id="PTHR31272">
    <property type="entry name" value="CYTOCHROME C-TYPE BIOGENESIS PROTEIN HI_1454-RELATED"/>
    <property type="match status" value="1"/>
</dbReference>
<dbReference type="PANTHER" id="PTHR31272:SF4">
    <property type="entry name" value="CYTOCHROME C-TYPE BIOGENESIS PROTEIN HI_1454-RELATED"/>
    <property type="match status" value="1"/>
</dbReference>
<dbReference type="InterPro" id="IPR036249">
    <property type="entry name" value="Thioredoxin-like_sf"/>
</dbReference>
<dbReference type="InterPro" id="IPR013766">
    <property type="entry name" value="Thioredoxin_domain"/>
</dbReference>
<dbReference type="CDD" id="cd02966">
    <property type="entry name" value="TlpA_like_family"/>
    <property type="match status" value="1"/>
</dbReference>
<feature type="transmembrane region" description="Helical" evidence="8">
    <location>
        <begin position="136"/>
        <end position="162"/>
    </location>
</feature>
<dbReference type="Gene3D" id="3.40.30.10">
    <property type="entry name" value="Glutaredoxin"/>
    <property type="match status" value="1"/>
</dbReference>
<feature type="transmembrane region" description="Helical" evidence="8">
    <location>
        <begin position="12"/>
        <end position="37"/>
    </location>
</feature>
<evidence type="ECO:0000256" key="5">
    <source>
        <dbReference type="ARBA" id="ARBA00022989"/>
    </source>
</evidence>
<organism evidence="10 11">
    <name type="scientific">Kineothrix alysoides</name>
    <dbReference type="NCBI Taxonomy" id="1469948"/>
    <lineage>
        <taxon>Bacteria</taxon>
        <taxon>Bacillati</taxon>
        <taxon>Bacillota</taxon>
        <taxon>Clostridia</taxon>
        <taxon>Lachnospirales</taxon>
        <taxon>Lachnospiraceae</taxon>
        <taxon>Kineothrix</taxon>
    </lineage>
</organism>
<dbReference type="Pfam" id="PF00578">
    <property type="entry name" value="AhpC-TSA"/>
    <property type="match status" value="1"/>
</dbReference>
<dbReference type="AlphaFoldDB" id="A0A4R1QVE8"/>
<comment type="caution">
    <text evidence="10">The sequence shown here is derived from an EMBL/GenBank/DDBJ whole genome shotgun (WGS) entry which is preliminary data.</text>
</comment>
<keyword evidence="5 8" id="KW-1133">Transmembrane helix</keyword>
<feature type="transmembrane region" description="Helical" evidence="8">
    <location>
        <begin position="174"/>
        <end position="199"/>
    </location>
</feature>
<dbReference type="PROSITE" id="PS00194">
    <property type="entry name" value="THIOREDOXIN_1"/>
    <property type="match status" value="1"/>
</dbReference>
<dbReference type="GO" id="GO:0016491">
    <property type="term" value="F:oxidoreductase activity"/>
    <property type="evidence" value="ECO:0007669"/>
    <property type="project" value="InterPro"/>
</dbReference>
<reference evidence="10 11" key="1">
    <citation type="submission" date="2019-03" db="EMBL/GenBank/DDBJ databases">
        <title>Genomic Encyclopedia of Type Strains, Phase IV (KMG-IV): sequencing the most valuable type-strain genomes for metagenomic binning, comparative biology and taxonomic classification.</title>
        <authorList>
            <person name="Goeker M."/>
        </authorList>
    </citation>
    <scope>NUCLEOTIDE SEQUENCE [LARGE SCALE GENOMIC DNA]</scope>
    <source>
        <strain evidence="10 11">DSM 100556</strain>
    </source>
</reference>
<dbReference type="SUPFAM" id="SSF52833">
    <property type="entry name" value="Thioredoxin-like"/>
    <property type="match status" value="1"/>
</dbReference>
<dbReference type="STRING" id="1469948.GCA_000732725_02162"/>
<accession>A0A4R1QVE8</accession>
<feature type="compositionally biased region" description="Low complexity" evidence="7">
    <location>
        <begin position="257"/>
        <end position="297"/>
    </location>
</feature>
<gene>
    <name evidence="10" type="ORF">EDD76_10742</name>
</gene>
<proteinExistence type="inferred from homology"/>
<evidence type="ECO:0000256" key="7">
    <source>
        <dbReference type="SAM" id="MobiDB-lite"/>
    </source>
</evidence>
<comment type="similarity">
    <text evidence="2">Belongs to the DsbD family.</text>
</comment>
<dbReference type="GO" id="GO:0005886">
    <property type="term" value="C:plasma membrane"/>
    <property type="evidence" value="ECO:0007669"/>
    <property type="project" value="UniProtKB-SubCell"/>
</dbReference>
<feature type="region of interest" description="Disordered" evidence="7">
    <location>
        <begin position="250"/>
        <end position="315"/>
    </location>
</feature>
<feature type="transmembrane region" description="Helical" evidence="8">
    <location>
        <begin position="211"/>
        <end position="232"/>
    </location>
</feature>
<dbReference type="PROSITE" id="PS51352">
    <property type="entry name" value="THIOREDOXIN_2"/>
    <property type="match status" value="1"/>
</dbReference>
<evidence type="ECO:0000256" key="8">
    <source>
        <dbReference type="SAM" id="Phobius"/>
    </source>
</evidence>
<dbReference type="Proteomes" id="UP000295718">
    <property type="component" value="Unassembled WGS sequence"/>
</dbReference>
<evidence type="ECO:0000256" key="2">
    <source>
        <dbReference type="ARBA" id="ARBA00006143"/>
    </source>
</evidence>
<dbReference type="EMBL" id="SLUO01000007">
    <property type="protein sequence ID" value="TCL57928.1"/>
    <property type="molecule type" value="Genomic_DNA"/>
</dbReference>
<dbReference type="InterPro" id="IPR003834">
    <property type="entry name" value="Cyt_c_assmbl_TM_dom"/>
</dbReference>
<feature type="transmembrane region" description="Helical" evidence="8">
    <location>
        <begin position="93"/>
        <end position="115"/>
    </location>
</feature>
<feature type="domain" description="Thioredoxin" evidence="9">
    <location>
        <begin position="306"/>
        <end position="451"/>
    </location>
</feature>
<evidence type="ECO:0000256" key="4">
    <source>
        <dbReference type="ARBA" id="ARBA00022692"/>
    </source>
</evidence>
<evidence type="ECO:0000313" key="11">
    <source>
        <dbReference type="Proteomes" id="UP000295718"/>
    </source>
</evidence>
<feature type="transmembrane region" description="Helical" evidence="8">
    <location>
        <begin position="58"/>
        <end position="81"/>
    </location>
</feature>
<dbReference type="InterPro" id="IPR017937">
    <property type="entry name" value="Thioredoxin_CS"/>
</dbReference>